<gene>
    <name evidence="6" type="ORF">JX265_009598</name>
</gene>
<dbReference type="PANTHER" id="PTHR42973">
    <property type="entry name" value="BINDING OXIDOREDUCTASE, PUTATIVE (AFU_ORTHOLOGUE AFUA_1G17690)-RELATED"/>
    <property type="match status" value="1"/>
</dbReference>
<dbReference type="PANTHER" id="PTHR42973:SF53">
    <property type="entry name" value="FAD-BINDING PCMH-TYPE DOMAIN-CONTAINING PROTEIN-RELATED"/>
    <property type="match status" value="1"/>
</dbReference>
<keyword evidence="3" id="KW-0274">FAD</keyword>
<evidence type="ECO:0000259" key="5">
    <source>
        <dbReference type="PROSITE" id="PS51387"/>
    </source>
</evidence>
<dbReference type="Gene3D" id="3.30.465.10">
    <property type="match status" value="1"/>
</dbReference>
<dbReference type="PROSITE" id="PS51387">
    <property type="entry name" value="FAD_PCMH"/>
    <property type="match status" value="1"/>
</dbReference>
<dbReference type="Proteomes" id="UP000829685">
    <property type="component" value="Unassembled WGS sequence"/>
</dbReference>
<evidence type="ECO:0000313" key="7">
    <source>
        <dbReference type="Proteomes" id="UP000829685"/>
    </source>
</evidence>
<dbReference type="InterPro" id="IPR036318">
    <property type="entry name" value="FAD-bd_PCMH-like_sf"/>
</dbReference>
<sequence>MESKCKHEQSAQAACLVRAGLKTCVFLPGDLEYQTSIGSYFSNTAKLAPACVFIPESTEQISRAVKALVAAKEKFAIRSGGHAPLSAANNIQNGVAIDLSQLNSIQYDAESKLVTFGPGVRWKHIYHELQKHERVVAGGREGETGVAGFLLGGGNTWFTAQKGFGCDNVVSYDIVLADGQIITAKQGLNADLFRALKGGSNNFGIVVKDIIVGGALVETRGVKDAPAFAEWFKLPKIMDTTKSKSILDMGLETPLPYNLYDTWFTLTIKNDTRIMSKAAEVHDTLVEELRSYIPEGDFITQCLFQSLPMTCAKHSVAIGGNVMGIERNKSDGLIWQLNAMVKTADQNDFAYAKVKAGVKAIKEFAGSVEGGLLDWIYLNYADRSQDPLGSYGAENLRLLKEVAARYDPGRVFQILCPGGFKLSVTDSYGVIAEQE</sequence>
<protein>
    <recommendedName>
        <fullName evidence="5">FAD-binding PCMH-type domain-containing protein</fullName>
    </recommendedName>
</protein>
<evidence type="ECO:0000313" key="6">
    <source>
        <dbReference type="EMBL" id="KAI1861631.1"/>
    </source>
</evidence>
<evidence type="ECO:0000256" key="4">
    <source>
        <dbReference type="ARBA" id="ARBA00023002"/>
    </source>
</evidence>
<keyword evidence="4" id="KW-0560">Oxidoreductase</keyword>
<dbReference type="InterPro" id="IPR050416">
    <property type="entry name" value="FAD-linked_Oxidoreductase"/>
</dbReference>
<keyword evidence="7" id="KW-1185">Reference proteome</keyword>
<dbReference type="InterPro" id="IPR006094">
    <property type="entry name" value="Oxid_FAD_bind_N"/>
</dbReference>
<comment type="caution">
    <text evidence="6">The sequence shown here is derived from an EMBL/GenBank/DDBJ whole genome shotgun (WGS) entry which is preliminary data.</text>
</comment>
<dbReference type="EMBL" id="JAFIMR010000029">
    <property type="protein sequence ID" value="KAI1861631.1"/>
    <property type="molecule type" value="Genomic_DNA"/>
</dbReference>
<dbReference type="SUPFAM" id="SSF56176">
    <property type="entry name" value="FAD-binding/transporter-associated domain-like"/>
    <property type="match status" value="1"/>
</dbReference>
<comment type="similarity">
    <text evidence="1">Belongs to the oxygen-dependent FAD-linked oxidoreductase family.</text>
</comment>
<evidence type="ECO:0000256" key="3">
    <source>
        <dbReference type="ARBA" id="ARBA00022827"/>
    </source>
</evidence>
<dbReference type="GO" id="GO:0071949">
    <property type="term" value="F:FAD binding"/>
    <property type="evidence" value="ECO:0007669"/>
    <property type="project" value="InterPro"/>
</dbReference>
<dbReference type="AlphaFoldDB" id="A0A9P9WFT3"/>
<dbReference type="InterPro" id="IPR016166">
    <property type="entry name" value="FAD-bd_PCMH"/>
</dbReference>
<evidence type="ECO:0000256" key="1">
    <source>
        <dbReference type="ARBA" id="ARBA00005466"/>
    </source>
</evidence>
<dbReference type="InterPro" id="IPR016169">
    <property type="entry name" value="FAD-bd_PCMH_sub2"/>
</dbReference>
<evidence type="ECO:0000256" key="2">
    <source>
        <dbReference type="ARBA" id="ARBA00022630"/>
    </source>
</evidence>
<organism evidence="6 7">
    <name type="scientific">Neoarthrinium moseri</name>
    <dbReference type="NCBI Taxonomy" id="1658444"/>
    <lineage>
        <taxon>Eukaryota</taxon>
        <taxon>Fungi</taxon>
        <taxon>Dikarya</taxon>
        <taxon>Ascomycota</taxon>
        <taxon>Pezizomycotina</taxon>
        <taxon>Sordariomycetes</taxon>
        <taxon>Xylariomycetidae</taxon>
        <taxon>Amphisphaeriales</taxon>
        <taxon>Apiosporaceae</taxon>
        <taxon>Neoarthrinium</taxon>
    </lineage>
</organism>
<dbReference type="GO" id="GO:0016491">
    <property type="term" value="F:oxidoreductase activity"/>
    <property type="evidence" value="ECO:0007669"/>
    <property type="project" value="UniProtKB-KW"/>
</dbReference>
<dbReference type="Pfam" id="PF01565">
    <property type="entry name" value="FAD_binding_4"/>
    <property type="match status" value="1"/>
</dbReference>
<reference evidence="6" key="1">
    <citation type="submission" date="2021-03" db="EMBL/GenBank/DDBJ databases">
        <title>Revisited historic fungal species revealed as producer of novel bioactive compounds through whole genome sequencing and comparative genomics.</title>
        <authorList>
            <person name="Vignolle G.A."/>
            <person name="Hochenegger N."/>
            <person name="Mach R.L."/>
            <person name="Mach-Aigner A.R."/>
            <person name="Javad Rahimi M."/>
            <person name="Salim K.A."/>
            <person name="Chan C.M."/>
            <person name="Lim L.B.L."/>
            <person name="Cai F."/>
            <person name="Druzhinina I.S."/>
            <person name="U'Ren J.M."/>
            <person name="Derntl C."/>
        </authorList>
    </citation>
    <scope>NUCLEOTIDE SEQUENCE</scope>
    <source>
        <strain evidence="6">TUCIM 5799</strain>
    </source>
</reference>
<accession>A0A9P9WFT3</accession>
<keyword evidence="2" id="KW-0285">Flavoprotein</keyword>
<name>A0A9P9WFT3_9PEZI</name>
<feature type="domain" description="FAD-binding PCMH-type" evidence="5">
    <location>
        <begin position="45"/>
        <end position="216"/>
    </location>
</feature>
<proteinExistence type="inferred from homology"/>